<organism evidence="2 3">
    <name type="scientific">Methanobrevibacter filiformis</name>
    <dbReference type="NCBI Taxonomy" id="55758"/>
    <lineage>
        <taxon>Archaea</taxon>
        <taxon>Methanobacteriati</taxon>
        <taxon>Methanobacteriota</taxon>
        <taxon>Methanomada group</taxon>
        <taxon>Methanobacteria</taxon>
        <taxon>Methanobacteriales</taxon>
        <taxon>Methanobacteriaceae</taxon>
        <taxon>Methanobrevibacter</taxon>
    </lineage>
</organism>
<dbReference type="EMBL" id="LWMT01000015">
    <property type="protein sequence ID" value="KZX17495.1"/>
    <property type="molecule type" value="Genomic_DNA"/>
</dbReference>
<evidence type="ECO:0000313" key="3">
    <source>
        <dbReference type="Proteomes" id="UP000077066"/>
    </source>
</evidence>
<comment type="caution">
    <text evidence="2">The sequence shown here is derived from an EMBL/GenBank/DDBJ whole genome shotgun (WGS) entry which is preliminary data.</text>
</comment>
<reference evidence="2 3" key="1">
    <citation type="submission" date="2016-04" db="EMBL/GenBank/DDBJ databases">
        <title>Genome sequence of Methanobrevibacter filiformis DSM 11501.</title>
        <authorList>
            <person name="Poehlein A."/>
            <person name="Seedorf H."/>
            <person name="Daniel R."/>
        </authorList>
    </citation>
    <scope>NUCLEOTIDE SEQUENCE [LARGE SCALE GENOMIC DNA]</scope>
    <source>
        <strain evidence="2 3">DSM 11501</strain>
    </source>
</reference>
<sequence>MNKKIFVIFVMLILAISLISASASFAADSKVKTKLTVHNITSKYSEKTKILVELVDDKGNPLEGEAVRIVEDGWSGDPYYTDSLGQISINAETSMEGTWYNYGRYLVTASYNGSSKYASSSGKGYIIVKSMPVNLTLDIEETNSKQYAKIKLTDAYNKPVESLRVNVYVDGKFHTYVLTSSKGKVYFDLSKLPPGKHNITFSNSEVNKNYIVDKESIVLKIKDKGQGAFDSNNSNNSSSSKNNNLKAVAFNMKDTGLQIGVILAIIGLISSIFVYKRN</sequence>
<protein>
    <submittedName>
        <fullName evidence="2">Bacterial Ig-like domain protein</fullName>
    </submittedName>
</protein>
<dbReference type="Proteomes" id="UP000077066">
    <property type="component" value="Unassembled WGS sequence"/>
</dbReference>
<keyword evidence="1" id="KW-0472">Membrane</keyword>
<dbReference type="PATRIC" id="fig|55758.3.peg.133"/>
<dbReference type="Gene3D" id="2.60.40.10">
    <property type="entry name" value="Immunoglobulins"/>
    <property type="match status" value="1"/>
</dbReference>
<keyword evidence="1" id="KW-1133">Transmembrane helix</keyword>
<proteinExistence type="predicted"/>
<dbReference type="RefSeq" id="WP_066970448.1">
    <property type="nucleotide sequence ID" value="NZ_LWMT01000015.1"/>
</dbReference>
<keyword evidence="3" id="KW-1185">Reference proteome</keyword>
<keyword evidence="1" id="KW-0812">Transmembrane</keyword>
<dbReference type="InterPro" id="IPR013783">
    <property type="entry name" value="Ig-like_fold"/>
</dbReference>
<evidence type="ECO:0000313" key="2">
    <source>
        <dbReference type="EMBL" id="KZX17495.1"/>
    </source>
</evidence>
<gene>
    <name evidence="2" type="ORF">MBFIL_01160</name>
</gene>
<accession>A0A166FBD2</accession>
<dbReference type="AlphaFoldDB" id="A0A166FBD2"/>
<name>A0A166FBD2_9EURY</name>
<feature type="transmembrane region" description="Helical" evidence="1">
    <location>
        <begin position="256"/>
        <end position="275"/>
    </location>
</feature>
<evidence type="ECO:0000256" key="1">
    <source>
        <dbReference type="SAM" id="Phobius"/>
    </source>
</evidence>